<evidence type="ECO:0000313" key="4">
    <source>
        <dbReference type="Proteomes" id="UP001521785"/>
    </source>
</evidence>
<proteinExistence type="predicted"/>
<dbReference type="InterPro" id="IPR036291">
    <property type="entry name" value="NAD(P)-bd_dom_sf"/>
</dbReference>
<evidence type="ECO:0000259" key="1">
    <source>
        <dbReference type="Pfam" id="PF01408"/>
    </source>
</evidence>
<dbReference type="PANTHER" id="PTHR43377:SF1">
    <property type="entry name" value="BILIVERDIN REDUCTASE A"/>
    <property type="match status" value="1"/>
</dbReference>
<evidence type="ECO:0000313" key="3">
    <source>
        <dbReference type="EMBL" id="KAL1609987.1"/>
    </source>
</evidence>
<dbReference type="EMBL" id="JAKJXO020000002">
    <property type="protein sequence ID" value="KAL1609987.1"/>
    <property type="molecule type" value="Genomic_DNA"/>
</dbReference>
<sequence length="353" mass="38489">MSTATTKPIKLAIIGTGLIGPRHAEAVVRDVNAELFCIVDPNVAVKAVAEKFGCAYYESIQDMLASSQPDGALVCTPNHTHVALSKELLKGGVHVLCEKPISIDSESGQGLIDCAETCGRRLLIGHHRRFNRYVVAAKDALPSLGCIVAVSGLWTIYKPPEYFESPMEWHRTETAGPVLINLIHDVDILQYWFGSIVRVFAEKAISQRGHPVEEGAAVTLKFANGIVGTFLLSDAVVSPHNFEAGTGENPTIPKEGHDSYRIFGSEGSLSFPDMTKWTYAEKRSWTEPLVCERVNVPDTKIPFELQVQHFVRVIKGEEAPNCSGIDGLRAVTVCEAIKRSITNGCPIDIPLEA</sequence>
<dbReference type="Pfam" id="PF02894">
    <property type="entry name" value="GFO_IDH_MocA_C"/>
    <property type="match status" value="1"/>
</dbReference>
<protein>
    <submittedName>
        <fullName evidence="3">Uncharacterized protein</fullName>
    </submittedName>
</protein>
<dbReference type="Gene3D" id="3.40.50.720">
    <property type="entry name" value="NAD(P)-binding Rossmann-like Domain"/>
    <property type="match status" value="1"/>
</dbReference>
<dbReference type="InterPro" id="IPR051450">
    <property type="entry name" value="Gfo/Idh/MocA_Oxidoreductases"/>
</dbReference>
<accession>A0ABR3S172</accession>
<dbReference type="Proteomes" id="UP001521785">
    <property type="component" value="Unassembled WGS sequence"/>
</dbReference>
<feature type="domain" description="Gfo/Idh/MocA-like oxidoreductase N-terminal" evidence="1">
    <location>
        <begin position="9"/>
        <end position="126"/>
    </location>
</feature>
<organism evidence="3 4">
    <name type="scientific">Paraconiothyrium brasiliense</name>
    <dbReference type="NCBI Taxonomy" id="300254"/>
    <lineage>
        <taxon>Eukaryota</taxon>
        <taxon>Fungi</taxon>
        <taxon>Dikarya</taxon>
        <taxon>Ascomycota</taxon>
        <taxon>Pezizomycotina</taxon>
        <taxon>Dothideomycetes</taxon>
        <taxon>Pleosporomycetidae</taxon>
        <taxon>Pleosporales</taxon>
        <taxon>Massarineae</taxon>
        <taxon>Didymosphaeriaceae</taxon>
        <taxon>Paraconiothyrium</taxon>
    </lineage>
</organism>
<dbReference type="InterPro" id="IPR004104">
    <property type="entry name" value="Gfo/Idh/MocA-like_OxRdtase_C"/>
</dbReference>
<comment type="caution">
    <text evidence="3">The sequence shown here is derived from an EMBL/GenBank/DDBJ whole genome shotgun (WGS) entry which is preliminary data.</text>
</comment>
<feature type="domain" description="Gfo/Idh/MocA-like oxidoreductase C-terminal" evidence="2">
    <location>
        <begin position="143"/>
        <end position="348"/>
    </location>
</feature>
<dbReference type="SUPFAM" id="SSF55347">
    <property type="entry name" value="Glyceraldehyde-3-phosphate dehydrogenase-like, C-terminal domain"/>
    <property type="match status" value="1"/>
</dbReference>
<gene>
    <name evidence="3" type="ORF">SLS60_001652</name>
</gene>
<dbReference type="PANTHER" id="PTHR43377">
    <property type="entry name" value="BILIVERDIN REDUCTASE A"/>
    <property type="match status" value="1"/>
</dbReference>
<dbReference type="Pfam" id="PF01408">
    <property type="entry name" value="GFO_IDH_MocA"/>
    <property type="match status" value="1"/>
</dbReference>
<name>A0ABR3S172_9PLEO</name>
<keyword evidence="4" id="KW-1185">Reference proteome</keyword>
<dbReference type="SUPFAM" id="SSF51735">
    <property type="entry name" value="NAD(P)-binding Rossmann-fold domains"/>
    <property type="match status" value="1"/>
</dbReference>
<reference evidence="3 4" key="1">
    <citation type="submission" date="2024-02" db="EMBL/GenBank/DDBJ databases">
        <title>De novo assembly and annotation of 12 fungi associated with fruit tree decline syndrome in Ontario, Canada.</title>
        <authorList>
            <person name="Sulman M."/>
            <person name="Ellouze W."/>
            <person name="Ilyukhin E."/>
        </authorList>
    </citation>
    <scope>NUCLEOTIDE SEQUENCE [LARGE SCALE GENOMIC DNA]</scope>
    <source>
        <strain evidence="3 4">M42-189</strain>
    </source>
</reference>
<dbReference type="Gene3D" id="3.30.360.10">
    <property type="entry name" value="Dihydrodipicolinate Reductase, domain 2"/>
    <property type="match status" value="1"/>
</dbReference>
<evidence type="ECO:0000259" key="2">
    <source>
        <dbReference type="Pfam" id="PF02894"/>
    </source>
</evidence>
<dbReference type="InterPro" id="IPR000683">
    <property type="entry name" value="Gfo/Idh/MocA-like_OxRdtase_N"/>
</dbReference>